<evidence type="ECO:0000313" key="2">
    <source>
        <dbReference type="Proteomes" id="UP000464658"/>
    </source>
</evidence>
<accession>A0A5S9MJW7</accession>
<proteinExistence type="predicted"/>
<evidence type="ECO:0000313" key="1">
    <source>
        <dbReference type="EMBL" id="BBP93408.1"/>
    </source>
</evidence>
<dbReference type="EMBL" id="AP021906">
    <property type="protein sequence ID" value="BBP93408.1"/>
    <property type="molecule type" value="Genomic_DNA"/>
</dbReference>
<gene>
    <name evidence="1" type="ORF">BsIDN1_70260</name>
</gene>
<name>A0A5S9MJW7_BACIA</name>
<organism evidence="1 2">
    <name type="scientific">Bacillus safensis</name>
    <dbReference type="NCBI Taxonomy" id="561879"/>
    <lineage>
        <taxon>Bacteria</taxon>
        <taxon>Bacillati</taxon>
        <taxon>Bacillota</taxon>
        <taxon>Bacilli</taxon>
        <taxon>Bacillales</taxon>
        <taxon>Bacillaceae</taxon>
        <taxon>Bacillus</taxon>
    </lineage>
</organism>
<reference evidence="1 2" key="1">
    <citation type="submission" date="2019-12" db="EMBL/GenBank/DDBJ databases">
        <title>Full genome sequence of a Bacillus safensis strain isolated from commercially available natto in Indonesia.</title>
        <authorList>
            <person name="Yoshida M."/>
            <person name="Uomi M."/>
            <person name="Waturangi D."/>
            <person name="Ekaputri J.J."/>
            <person name="Setiamarga D.H.E."/>
        </authorList>
    </citation>
    <scope>NUCLEOTIDE SEQUENCE [LARGE SCALE GENOMIC DNA]</scope>
    <source>
        <strain evidence="1 2">IDN1</strain>
    </source>
</reference>
<dbReference type="SUPFAM" id="SSF52540">
    <property type="entry name" value="P-loop containing nucleoside triphosphate hydrolases"/>
    <property type="match status" value="1"/>
</dbReference>
<dbReference type="Gene3D" id="3.40.50.300">
    <property type="entry name" value="P-loop containing nucleotide triphosphate hydrolases"/>
    <property type="match status" value="1"/>
</dbReference>
<protein>
    <recommendedName>
        <fullName evidence="3">ABC transporter ATP-binding protein YxdL</fullName>
    </recommendedName>
</protein>
<evidence type="ECO:0008006" key="3">
    <source>
        <dbReference type="Google" id="ProtNLM"/>
    </source>
</evidence>
<dbReference type="Proteomes" id="UP000464658">
    <property type="component" value="Chromosome"/>
</dbReference>
<sequence length="63" mass="7240">MIHAEGATLLLVTHDPKVALRSERIMFMNDGEIVASLQLGRYDHSTAENREMRLNQWLQDLGF</sequence>
<dbReference type="AlphaFoldDB" id="A0A5S9MJW7"/>
<dbReference type="InterPro" id="IPR027417">
    <property type="entry name" value="P-loop_NTPase"/>
</dbReference>